<sequence length="221" mass="25072">MRKTAVILFIIINILPLAILGIYLYENIGGAENVNEVVKNSPFKEFVYIDHKTLMILKDSGNIQNVPEILKESLIFINGIYIGDHGSVGIKMPLGFLVKYIPIENFEYYNGVLITNPSESDFGKAEINDLISTIPQDYKDVIIYKQDYAIGIYYDLKTNKTHVVYVFKKSDYSEINTEMLEDKLLQETNAVSCEVINMGDKVCVYLEFNGINLDLMNNGIS</sequence>
<evidence type="ECO:0000256" key="1">
    <source>
        <dbReference type="SAM" id="Phobius"/>
    </source>
</evidence>
<name>C7P5B8_METFA</name>
<dbReference type="AlphaFoldDB" id="C7P5B8"/>
<dbReference type="RefSeq" id="WP_015792029.1">
    <property type="nucleotide sequence ID" value="NC_013156.1"/>
</dbReference>
<protein>
    <recommendedName>
        <fullName evidence="4">VAR1 protein isolog</fullName>
    </recommendedName>
</protein>
<evidence type="ECO:0008006" key="4">
    <source>
        <dbReference type="Google" id="ProtNLM"/>
    </source>
</evidence>
<dbReference type="HOGENOM" id="CLU_1264574_0_0_2"/>
<proteinExistence type="predicted"/>
<accession>C7P5B8</accession>
<dbReference type="OrthoDB" id="65613at2157"/>
<gene>
    <name evidence="2" type="ordered locus">Mefer_1493</name>
</gene>
<dbReference type="GeneID" id="8366199"/>
<evidence type="ECO:0000313" key="2">
    <source>
        <dbReference type="EMBL" id="ACV25296.1"/>
    </source>
</evidence>
<dbReference type="EMBL" id="CP001696">
    <property type="protein sequence ID" value="ACV25296.1"/>
    <property type="molecule type" value="Genomic_DNA"/>
</dbReference>
<keyword evidence="1" id="KW-0812">Transmembrane</keyword>
<keyword evidence="3" id="KW-1185">Reference proteome</keyword>
<organism evidence="2 3">
    <name type="scientific">Methanocaldococcus fervens (strain DSM 4213 / JCM 15782 / AG86)</name>
    <name type="common">Methanococcus fervens</name>
    <dbReference type="NCBI Taxonomy" id="573064"/>
    <lineage>
        <taxon>Archaea</taxon>
        <taxon>Methanobacteriati</taxon>
        <taxon>Methanobacteriota</taxon>
        <taxon>Methanomada group</taxon>
        <taxon>Methanococci</taxon>
        <taxon>Methanococcales</taxon>
        <taxon>Methanocaldococcaceae</taxon>
        <taxon>Methanocaldococcus</taxon>
    </lineage>
</organism>
<feature type="transmembrane region" description="Helical" evidence="1">
    <location>
        <begin position="7"/>
        <end position="25"/>
    </location>
</feature>
<dbReference type="Proteomes" id="UP000001495">
    <property type="component" value="Chromosome"/>
</dbReference>
<keyword evidence="1" id="KW-0472">Membrane</keyword>
<dbReference type="KEGG" id="mfe:Mefer_1493"/>
<keyword evidence="1" id="KW-1133">Transmembrane helix</keyword>
<dbReference type="STRING" id="573064.Mefer_1493"/>
<reference evidence="2" key="1">
    <citation type="submission" date="2009-08" db="EMBL/GenBank/DDBJ databases">
        <title>Complete sequence of chromosome of Methanocaldococcus fervens AG86.</title>
        <authorList>
            <consortium name="US DOE Joint Genome Institute"/>
            <person name="Lucas S."/>
            <person name="Copeland A."/>
            <person name="Lapidus A."/>
            <person name="Glavina del Rio T."/>
            <person name="Tice H."/>
            <person name="Bruce D."/>
            <person name="Goodwin L."/>
            <person name="Pitluck S."/>
            <person name="Chertkov O."/>
            <person name="Detter J.C."/>
            <person name="Han C."/>
            <person name="Tapia R."/>
            <person name="Larimer F."/>
            <person name="Land M."/>
            <person name="Hauser L."/>
            <person name="Kyrpides N."/>
            <person name="Ovchinnikova G."/>
            <person name="Lupa-Sieprawska M."/>
            <person name="Whitman W.B."/>
        </authorList>
    </citation>
    <scope>NUCLEOTIDE SEQUENCE [LARGE SCALE GENOMIC DNA]</scope>
    <source>
        <strain evidence="2">AG86</strain>
    </source>
</reference>
<evidence type="ECO:0000313" key="3">
    <source>
        <dbReference type="Proteomes" id="UP000001495"/>
    </source>
</evidence>
<dbReference type="eggNOG" id="arCOG06579">
    <property type="taxonomic scope" value="Archaea"/>
</dbReference>